<evidence type="ECO:0000313" key="2">
    <source>
        <dbReference type="Proteomes" id="UP000713596"/>
    </source>
</evidence>
<protein>
    <submittedName>
        <fullName evidence="1">Uncharacterized protein</fullName>
    </submittedName>
</protein>
<sequence length="53" mass="5646">MTVDAVGAVNWAYSGKNWGYKITFVFNKNGSIQTGTRISDGGNVALKTSIPPI</sequence>
<dbReference type="AlphaFoldDB" id="A0A948WMT1"/>
<accession>A0A948WMT1</accession>
<proteinExistence type="predicted"/>
<organism evidence="1 2">
    <name type="scientific">Candidatus Allofournierella pullistercoris</name>
    <dbReference type="NCBI Taxonomy" id="2838597"/>
    <lineage>
        <taxon>Bacteria</taxon>
        <taxon>Bacillati</taxon>
        <taxon>Bacillota</taxon>
        <taxon>Clostridia</taxon>
        <taxon>Eubacteriales</taxon>
        <taxon>Oscillospiraceae</taxon>
        <taxon>Allofournierella</taxon>
    </lineage>
</organism>
<name>A0A948WMT1_9FIRM</name>
<dbReference type="EMBL" id="JAHLFP010000004">
    <property type="protein sequence ID" value="MBU3805372.1"/>
    <property type="molecule type" value="Genomic_DNA"/>
</dbReference>
<dbReference type="Proteomes" id="UP000713596">
    <property type="component" value="Unassembled WGS sequence"/>
</dbReference>
<evidence type="ECO:0000313" key="1">
    <source>
        <dbReference type="EMBL" id="MBU3805372.1"/>
    </source>
</evidence>
<reference evidence="1" key="1">
    <citation type="journal article" date="2021" name="PeerJ">
        <title>Extensive microbial diversity within the chicken gut microbiome revealed by metagenomics and culture.</title>
        <authorList>
            <person name="Gilroy R."/>
            <person name="Ravi A."/>
            <person name="Getino M."/>
            <person name="Pursley I."/>
            <person name="Horton D.L."/>
            <person name="Alikhan N.F."/>
            <person name="Baker D."/>
            <person name="Gharbi K."/>
            <person name="Hall N."/>
            <person name="Watson M."/>
            <person name="Adriaenssens E.M."/>
            <person name="Foster-Nyarko E."/>
            <person name="Jarju S."/>
            <person name="Secka A."/>
            <person name="Antonio M."/>
            <person name="Oren A."/>
            <person name="Chaudhuri R.R."/>
            <person name="La Ragione R."/>
            <person name="Hildebrand F."/>
            <person name="Pallen M.J."/>
        </authorList>
    </citation>
    <scope>NUCLEOTIDE SEQUENCE</scope>
    <source>
        <strain evidence="1">B5_2728</strain>
    </source>
</reference>
<gene>
    <name evidence="1" type="ORF">H9882_00495</name>
</gene>
<reference evidence="1" key="2">
    <citation type="submission" date="2021-04" db="EMBL/GenBank/DDBJ databases">
        <authorList>
            <person name="Gilroy R."/>
        </authorList>
    </citation>
    <scope>NUCLEOTIDE SEQUENCE</scope>
    <source>
        <strain evidence="1">B5_2728</strain>
    </source>
</reference>
<comment type="caution">
    <text evidence="1">The sequence shown here is derived from an EMBL/GenBank/DDBJ whole genome shotgun (WGS) entry which is preliminary data.</text>
</comment>